<keyword evidence="1 2" id="KW-0597">Phosphoprotein</keyword>
<dbReference type="Pfam" id="PF00072">
    <property type="entry name" value="Response_reg"/>
    <property type="match status" value="1"/>
</dbReference>
<keyword evidence="5" id="KW-1185">Reference proteome</keyword>
<dbReference type="SMART" id="SM00448">
    <property type="entry name" value="REC"/>
    <property type="match status" value="1"/>
</dbReference>
<dbReference type="Gene3D" id="3.40.50.2300">
    <property type="match status" value="1"/>
</dbReference>
<proteinExistence type="predicted"/>
<dbReference type="SUPFAM" id="SSF52172">
    <property type="entry name" value="CheY-like"/>
    <property type="match status" value="1"/>
</dbReference>
<dbReference type="GO" id="GO:0000160">
    <property type="term" value="P:phosphorelay signal transduction system"/>
    <property type="evidence" value="ECO:0007669"/>
    <property type="project" value="InterPro"/>
</dbReference>
<organism evidence="4 5">
    <name type="scientific">Rhodohalobacter mucosus</name>
    <dbReference type="NCBI Taxonomy" id="2079485"/>
    <lineage>
        <taxon>Bacteria</taxon>
        <taxon>Pseudomonadati</taxon>
        <taxon>Balneolota</taxon>
        <taxon>Balneolia</taxon>
        <taxon>Balneolales</taxon>
        <taxon>Balneolaceae</taxon>
        <taxon>Rhodohalobacter</taxon>
    </lineage>
</organism>
<dbReference type="InterPro" id="IPR001789">
    <property type="entry name" value="Sig_transdc_resp-reg_receiver"/>
</dbReference>
<evidence type="ECO:0000256" key="2">
    <source>
        <dbReference type="PROSITE-ProRule" id="PRU00169"/>
    </source>
</evidence>
<feature type="modified residue" description="4-aspartylphosphate" evidence="2">
    <location>
        <position position="55"/>
    </location>
</feature>
<protein>
    <submittedName>
        <fullName evidence="4">Response regulator</fullName>
    </submittedName>
</protein>
<dbReference type="PROSITE" id="PS50110">
    <property type="entry name" value="RESPONSE_REGULATORY"/>
    <property type="match status" value="1"/>
</dbReference>
<evidence type="ECO:0000313" key="5">
    <source>
        <dbReference type="Proteomes" id="UP000245533"/>
    </source>
</evidence>
<name>A0A316TNI4_9BACT</name>
<feature type="domain" description="Response regulatory" evidence="3">
    <location>
        <begin position="5"/>
        <end position="120"/>
    </location>
</feature>
<dbReference type="PANTHER" id="PTHR44591:SF3">
    <property type="entry name" value="RESPONSE REGULATORY DOMAIN-CONTAINING PROTEIN"/>
    <property type="match status" value="1"/>
</dbReference>
<dbReference type="InterPro" id="IPR011006">
    <property type="entry name" value="CheY-like_superfamily"/>
</dbReference>
<evidence type="ECO:0000313" key="4">
    <source>
        <dbReference type="EMBL" id="PWN06163.1"/>
    </source>
</evidence>
<dbReference type="OrthoDB" id="9796457at2"/>
<evidence type="ECO:0000259" key="3">
    <source>
        <dbReference type="PROSITE" id="PS50110"/>
    </source>
</evidence>
<dbReference type="InterPro" id="IPR050595">
    <property type="entry name" value="Bact_response_regulator"/>
</dbReference>
<dbReference type="AlphaFoldDB" id="A0A316TNI4"/>
<accession>A0A316TNI4</accession>
<comment type="caution">
    <text evidence="4">The sequence shown here is derived from an EMBL/GenBank/DDBJ whole genome shotgun (WGS) entry which is preliminary data.</text>
</comment>
<evidence type="ECO:0000256" key="1">
    <source>
        <dbReference type="ARBA" id="ARBA00022553"/>
    </source>
</evidence>
<dbReference type="PANTHER" id="PTHR44591">
    <property type="entry name" value="STRESS RESPONSE REGULATOR PROTEIN 1"/>
    <property type="match status" value="1"/>
</dbReference>
<dbReference type="RefSeq" id="WP_109646956.1">
    <property type="nucleotide sequence ID" value="NZ_QGGB01000007.1"/>
</dbReference>
<reference evidence="4 5" key="1">
    <citation type="submission" date="2018-05" db="EMBL/GenBank/DDBJ databases">
        <title>Rhodohalobacter halophilus gen. nov., sp. nov., a moderately halophilic member of the family Balneolaceae.</title>
        <authorList>
            <person name="Liu Z.-W."/>
        </authorList>
    </citation>
    <scope>NUCLEOTIDE SEQUENCE [LARGE SCALE GENOMIC DNA]</scope>
    <source>
        <strain evidence="4 5">8A47</strain>
    </source>
</reference>
<sequence>MNTARVLIVEDEMIQSMVLESMITEFGYEVIGKARTGREAIDMALDMKPDIITMDISLHDDIDGISATQQIQEVSQIPVIYITGNTDRYNYQRAIKTFHIDILSKPINKRNLQQTFLKAVNADSMTD</sequence>
<dbReference type="Proteomes" id="UP000245533">
    <property type="component" value="Unassembled WGS sequence"/>
</dbReference>
<dbReference type="EMBL" id="QGGB01000007">
    <property type="protein sequence ID" value="PWN06163.1"/>
    <property type="molecule type" value="Genomic_DNA"/>
</dbReference>
<gene>
    <name evidence="4" type="ORF">DDZ15_09980</name>
</gene>